<dbReference type="Pfam" id="PF13927">
    <property type="entry name" value="Ig_3"/>
    <property type="match status" value="1"/>
</dbReference>
<dbReference type="PANTHER" id="PTHR22576">
    <property type="entry name" value="MUCOSA ASSOCIATED LYMPHOID TISSUE LYMPHOMA TRANSLOCATION PROTEIN 1/PARACASPASE"/>
    <property type="match status" value="1"/>
</dbReference>
<dbReference type="PROSITE" id="PS50835">
    <property type="entry name" value="IG_LIKE"/>
    <property type="match status" value="2"/>
</dbReference>
<evidence type="ECO:0000256" key="1">
    <source>
        <dbReference type="SAM" id="MobiDB-lite"/>
    </source>
</evidence>
<dbReference type="AlphaFoldDB" id="A0AAD1RL90"/>
<reference evidence="4" key="1">
    <citation type="submission" date="2022-03" db="EMBL/GenBank/DDBJ databases">
        <authorList>
            <person name="Alioto T."/>
            <person name="Alioto T."/>
            <person name="Gomez Garrido J."/>
        </authorList>
    </citation>
    <scope>NUCLEOTIDE SEQUENCE</scope>
</reference>
<dbReference type="EMBL" id="OW240914">
    <property type="protein sequence ID" value="CAH2273199.1"/>
    <property type="molecule type" value="Genomic_DNA"/>
</dbReference>
<dbReference type="Pfam" id="PF00656">
    <property type="entry name" value="Peptidase_C14"/>
    <property type="match status" value="1"/>
</dbReference>
<name>A0AAD1RL90_PELCU</name>
<dbReference type="GO" id="GO:0006508">
    <property type="term" value="P:proteolysis"/>
    <property type="evidence" value="ECO:0007669"/>
    <property type="project" value="InterPro"/>
</dbReference>
<dbReference type="GO" id="GO:0004197">
    <property type="term" value="F:cysteine-type endopeptidase activity"/>
    <property type="evidence" value="ECO:0007669"/>
    <property type="project" value="InterPro"/>
</dbReference>
<dbReference type="Gene3D" id="2.60.40.10">
    <property type="entry name" value="Immunoglobulins"/>
    <property type="match status" value="1"/>
</dbReference>
<evidence type="ECO:0000313" key="4">
    <source>
        <dbReference type="EMBL" id="CAH2273199.1"/>
    </source>
</evidence>
<dbReference type="InterPro" id="IPR041077">
    <property type="entry name" value="MALT1_Ig"/>
</dbReference>
<dbReference type="SMART" id="SM00409">
    <property type="entry name" value="IG"/>
    <property type="match status" value="2"/>
</dbReference>
<feature type="domain" description="Ig-like" evidence="3">
    <location>
        <begin position="120"/>
        <end position="198"/>
    </location>
</feature>
<dbReference type="InterPro" id="IPR029030">
    <property type="entry name" value="Caspase-like_dom_sf"/>
</dbReference>
<dbReference type="InterPro" id="IPR001309">
    <property type="entry name" value="Pept_C14_p20"/>
</dbReference>
<organism evidence="4 5">
    <name type="scientific">Pelobates cultripes</name>
    <name type="common">Western spadefoot toad</name>
    <dbReference type="NCBI Taxonomy" id="61616"/>
    <lineage>
        <taxon>Eukaryota</taxon>
        <taxon>Metazoa</taxon>
        <taxon>Chordata</taxon>
        <taxon>Craniata</taxon>
        <taxon>Vertebrata</taxon>
        <taxon>Euteleostomi</taxon>
        <taxon>Amphibia</taxon>
        <taxon>Batrachia</taxon>
        <taxon>Anura</taxon>
        <taxon>Pelobatoidea</taxon>
        <taxon>Pelobatidae</taxon>
        <taxon>Pelobates</taxon>
    </lineage>
</organism>
<dbReference type="SUPFAM" id="SSF48726">
    <property type="entry name" value="Immunoglobulin"/>
    <property type="match status" value="1"/>
</dbReference>
<dbReference type="Gene3D" id="2.60.40.3360">
    <property type="match status" value="1"/>
</dbReference>
<dbReference type="InterPro" id="IPR033540">
    <property type="entry name" value="MALT1_IG-like_dom_sf"/>
</dbReference>
<dbReference type="InterPro" id="IPR013783">
    <property type="entry name" value="Ig-like_fold"/>
</dbReference>
<evidence type="ECO:0000259" key="3">
    <source>
        <dbReference type="PROSITE" id="PS50835"/>
    </source>
</evidence>
<dbReference type="InterPro" id="IPR011600">
    <property type="entry name" value="Pept_C14_caspase"/>
</dbReference>
<evidence type="ECO:0000313" key="5">
    <source>
        <dbReference type="Proteomes" id="UP001295444"/>
    </source>
</evidence>
<protein>
    <submittedName>
        <fullName evidence="4">Mucosa-associated lymphoid tissue lymphoma translocation 1-like isoform X1</fullName>
    </submittedName>
</protein>
<dbReference type="Proteomes" id="UP001295444">
    <property type="component" value="Chromosome 03"/>
</dbReference>
<proteinExistence type="predicted"/>
<dbReference type="PROSITE" id="PS50208">
    <property type="entry name" value="CASPASE_P20"/>
    <property type="match status" value="1"/>
</dbReference>
<dbReference type="InterPro" id="IPR007110">
    <property type="entry name" value="Ig-like_dom"/>
</dbReference>
<feature type="region of interest" description="Disordered" evidence="1">
    <location>
        <begin position="627"/>
        <end position="659"/>
    </location>
</feature>
<keyword evidence="5" id="KW-1185">Reference proteome</keyword>
<dbReference type="SUPFAM" id="SSF52129">
    <property type="entry name" value="Caspase-like"/>
    <property type="match status" value="1"/>
</dbReference>
<dbReference type="Pfam" id="PF18703">
    <property type="entry name" value="MALT1_Ig"/>
    <property type="match status" value="1"/>
</dbReference>
<dbReference type="InterPro" id="IPR003599">
    <property type="entry name" value="Ig_sub"/>
</dbReference>
<dbReference type="Gene3D" id="3.40.50.1460">
    <property type="match status" value="1"/>
</dbReference>
<dbReference type="InterPro" id="IPR036179">
    <property type="entry name" value="Ig-like_dom_sf"/>
</dbReference>
<dbReference type="InterPro" id="IPR052039">
    <property type="entry name" value="Caspase-related_regulators"/>
</dbReference>
<feature type="domain" description="Ig-like" evidence="3">
    <location>
        <begin position="18"/>
        <end position="95"/>
    </location>
</feature>
<sequence length="659" mass="73942">MCPLGVSSRLSGCAAMLKEIVITEQPACARVPKDFPITLCCRAQGPPSLHYQWLQLSEAPYEEIPGANKPDLHIVAKQTHLYICRVNDEHHKTLYSRWAKVKVLKDVPRGLVPPGWEGDPIIVTQPASAEVMSQCPVQFQCHALGIPAPQYQWYHNGLPTKKSRLIQIKAVKPGDCGSYLCCVSNVRGERWSAPVDLTIGQDIILQALPTVKRPKETYFAVGKVALLIGNNGYLNHPNLLAPMVDVSELSVLLRKIGFCVVSLVDLTREEMLRAVNQFLDLLDKGVYGLFYYAGHGYERSGRNYMVPVDAPQPYRPENCISVQKILQQMQDRKTALNVVLLDTCRKWYNSDCALSKVTPQKPLGNTVYGYATSENAEAYEVQDGDFSSGIFMTYLKKHIMDDKKVTHMLEAVLEDIGDDPLVKGKQVMEIRHTLKESRSLTDKVCPSRNMRLNSMEWEQHRNLPRQKVKFSCGVEAELRFQPVFSNLIHAFAKLTYTPAHLKDMRVHLYNPDMAEHSLTNCTKLDRDDSILAFGSDGEKADSMLRLSGLQKLQNDVIIKIDLHYTNLTSGMHAQDTLDHRIPTTWVARFCNKDTAFMNNDHELGTTNGCCLPRTQCSPTTNCSDNKLGANHPGNASGMPISVQSKSSSEPEENDERHFS</sequence>
<evidence type="ECO:0000259" key="2">
    <source>
        <dbReference type="PROSITE" id="PS50208"/>
    </source>
</evidence>
<accession>A0AAD1RL90</accession>
<feature type="domain" description="Caspase family p20" evidence="2">
    <location>
        <begin position="223"/>
        <end position="345"/>
    </location>
</feature>
<gene>
    <name evidence="4" type="ORF">PECUL_23A044625</name>
</gene>
<dbReference type="PANTHER" id="PTHR22576:SF38">
    <property type="entry name" value="MUCOSA-ASSOCIATED LYMPHOID TISSUE LYMPHOMA TRANSLOCATION PROTEIN 1-LIKE"/>
    <property type="match status" value="1"/>
</dbReference>